<feature type="transmembrane region" description="Helical" evidence="11">
    <location>
        <begin position="707"/>
        <end position="728"/>
    </location>
</feature>
<dbReference type="InterPro" id="IPR006202">
    <property type="entry name" value="Neur_chan_lig-bd"/>
</dbReference>
<dbReference type="InterPro" id="IPR006201">
    <property type="entry name" value="Neur_channel"/>
</dbReference>
<dbReference type="OrthoDB" id="6379185at2759"/>
<dbReference type="SUPFAM" id="SSF57424">
    <property type="entry name" value="LDL receptor-like module"/>
    <property type="match status" value="1"/>
</dbReference>
<dbReference type="InterPro" id="IPR016187">
    <property type="entry name" value="CTDL_fold"/>
</dbReference>
<dbReference type="PROSITE" id="PS00236">
    <property type="entry name" value="NEUROTR_ION_CHANNEL"/>
    <property type="match status" value="1"/>
</dbReference>
<evidence type="ECO:0000256" key="7">
    <source>
        <dbReference type="ARBA" id="ARBA00023157"/>
    </source>
</evidence>
<dbReference type="EMBL" id="QCYY01003476">
    <property type="protein sequence ID" value="ROT63201.1"/>
    <property type="molecule type" value="Genomic_DNA"/>
</dbReference>
<feature type="disulfide bond" evidence="9">
    <location>
        <begin position="390"/>
        <end position="402"/>
    </location>
</feature>
<dbReference type="FunFam" id="4.10.400.10:FF:000034">
    <property type="entry name" value="Low-density lipoprotein receptor-related protein 2"/>
    <property type="match status" value="1"/>
</dbReference>
<dbReference type="InterPro" id="IPR038050">
    <property type="entry name" value="Neuro_actylchol_rec"/>
</dbReference>
<dbReference type="SMART" id="SM00192">
    <property type="entry name" value="LDLa"/>
    <property type="match status" value="1"/>
</dbReference>
<feature type="transmembrane region" description="Helical" evidence="11">
    <location>
        <begin position="775"/>
        <end position="799"/>
    </location>
</feature>
<dbReference type="Pfam" id="PF00057">
    <property type="entry name" value="Ldl_recept_a"/>
    <property type="match status" value="1"/>
</dbReference>
<evidence type="ECO:0000259" key="13">
    <source>
        <dbReference type="PROSITE" id="PS51828"/>
    </source>
</evidence>
<keyword evidence="2 11" id="KW-0812">Transmembrane</keyword>
<dbReference type="Proteomes" id="UP000283509">
    <property type="component" value="Unassembled WGS sequence"/>
</dbReference>
<keyword evidence="5 11" id="KW-1133">Transmembrane helix</keyword>
<dbReference type="GO" id="GO:0005230">
    <property type="term" value="F:extracellular ligand-gated monoatomic ion channel activity"/>
    <property type="evidence" value="ECO:0007669"/>
    <property type="project" value="InterPro"/>
</dbReference>
<dbReference type="InterPro" id="IPR016186">
    <property type="entry name" value="C-type_lectin-like/link_sf"/>
</dbReference>
<dbReference type="Pfam" id="PF00354">
    <property type="entry name" value="Pentaxin"/>
    <property type="match status" value="1"/>
</dbReference>
<dbReference type="PRINTS" id="PR00895">
    <property type="entry name" value="PENTAXIN"/>
</dbReference>
<comment type="subcellular location">
    <subcellularLocation>
        <location evidence="1">Membrane</location>
        <topology evidence="1">Multi-pass membrane protein</topology>
    </subcellularLocation>
</comment>
<dbReference type="Gene3D" id="2.70.170.10">
    <property type="entry name" value="Neurotransmitter-gated ion-channel ligand-binding domain"/>
    <property type="match status" value="1"/>
</dbReference>
<feature type="transmembrane region" description="Helical" evidence="11">
    <location>
        <begin position="677"/>
        <end position="695"/>
    </location>
</feature>
<dbReference type="Pfam" id="PF02931">
    <property type="entry name" value="Neur_chan_LBD"/>
    <property type="match status" value="1"/>
</dbReference>
<dbReference type="InterPro" id="IPR013320">
    <property type="entry name" value="ConA-like_dom_sf"/>
</dbReference>
<feature type="transmembrane region" description="Helical" evidence="11">
    <location>
        <begin position="644"/>
        <end position="668"/>
    </location>
</feature>
<reference evidence="14 15" key="2">
    <citation type="submission" date="2019-01" db="EMBL/GenBank/DDBJ databases">
        <title>The decoding of complex shrimp genome reveals the adaptation for benthos swimmer, frequently molting mechanism and breeding impact on genome.</title>
        <authorList>
            <person name="Sun Y."/>
            <person name="Gao Y."/>
            <person name="Yu Y."/>
        </authorList>
    </citation>
    <scope>NUCLEOTIDE SEQUENCE [LARGE SCALE GENOMIC DNA]</scope>
    <source>
        <tissue evidence="14">Muscle</tissue>
    </source>
</reference>
<accession>A0A3R7PEI6</accession>
<dbReference type="SUPFAM" id="SSF90112">
    <property type="entry name" value="Neurotransmitter-gated ion-channel transmembrane pore"/>
    <property type="match status" value="1"/>
</dbReference>
<dbReference type="InterPro" id="IPR023415">
    <property type="entry name" value="LDLR_class-A_CS"/>
</dbReference>
<keyword evidence="15" id="KW-1185">Reference proteome</keyword>
<evidence type="ECO:0000256" key="2">
    <source>
        <dbReference type="ARBA" id="ARBA00022692"/>
    </source>
</evidence>
<gene>
    <name evidence="14" type="ORF">C7M84_018955</name>
</gene>
<evidence type="ECO:0000256" key="9">
    <source>
        <dbReference type="PROSITE-ProRule" id="PRU00124"/>
    </source>
</evidence>
<dbReference type="SUPFAM" id="SSF56436">
    <property type="entry name" value="C-type lectin-like"/>
    <property type="match status" value="1"/>
</dbReference>
<evidence type="ECO:0000313" key="15">
    <source>
        <dbReference type="Proteomes" id="UP000283509"/>
    </source>
</evidence>
<sequence length="801" mass="91966">MFLPELAPRKRTLSVDCCGHRVFELVRIKPTIFAWQSICISLDLATQTIVFIHNDDRIDVNFTVDRSQMKPGEELLIRGGGYLTLGQEQDQPAGGFNRDQTIEGEIADYRFFDAVLTPAQMKNILSCDDKGKADDSLPTPLVTLLNGHLEMKGPVVNTTLSLKDICLDLKYGFVMLFPHRNTFFEARTWCDNVHGNITLPADDEENNVLYDRFYGFKDTCIDSLRRLYWLGAKADLEAKEFRKLADNQSLTYKNFRHGFDTPSLEYQCMTANVKENYTWSTTRCDVQACPACNFTAPPRLRLRGLCEASLMDRTFYLRDYENQQLLFEGESHMYVKWTDGIWWMSSRMFEDLKAWMVSDDPQAYPTAVRTWRVQGDKCDEEELRLLLTYCSTEEFTCFDGSCILKTLRCDLAVDCPDQSDELNCEVINVPSGYSTRLPPPSLPSEPLPLLLSVNITVIREFDLISFKISADALWQLRWLDRRLTFKNLRKKYQANLVEDRDVIWTPTVKLRDGTGSSVDSKPRSEALYVARMGEPLPDDDTIMLEDDVYSGFENMLLYQQEQTITFMCNFQLRMYPFDRQWCSIVFNVPYLTIEFGILTKDGPGVLFLGSRRLLEYELLTETFTNFSKDGLSFVNVELGFRNLYGYYLGNTFLPTIMLVIICICALGFDLTDFTDRIMVSLTSLLVLATFFTQTSQTIPRTSYLKLIDVWFVALICEDFFIIMAVVLVEWRVGRERDGVVRVAPVKAFSATSLPKRGGKPAWASSFFSPARINSFFIRLFSVTLFLVLACFVPICIHSLDF</sequence>
<evidence type="ECO:0000256" key="5">
    <source>
        <dbReference type="ARBA" id="ARBA00022989"/>
    </source>
</evidence>
<dbReference type="CDD" id="cd00112">
    <property type="entry name" value="LDLa"/>
    <property type="match status" value="1"/>
</dbReference>
<evidence type="ECO:0000256" key="3">
    <source>
        <dbReference type="ARBA" id="ARBA00022729"/>
    </source>
</evidence>
<dbReference type="AlphaFoldDB" id="A0A3R7PEI6"/>
<keyword evidence="3" id="KW-0732">Signal</keyword>
<organism evidence="14 15">
    <name type="scientific">Penaeus vannamei</name>
    <name type="common">Whiteleg shrimp</name>
    <name type="synonym">Litopenaeus vannamei</name>
    <dbReference type="NCBI Taxonomy" id="6689"/>
    <lineage>
        <taxon>Eukaryota</taxon>
        <taxon>Metazoa</taxon>
        <taxon>Ecdysozoa</taxon>
        <taxon>Arthropoda</taxon>
        <taxon>Crustacea</taxon>
        <taxon>Multicrustacea</taxon>
        <taxon>Malacostraca</taxon>
        <taxon>Eumalacostraca</taxon>
        <taxon>Eucarida</taxon>
        <taxon>Decapoda</taxon>
        <taxon>Dendrobranchiata</taxon>
        <taxon>Penaeoidea</taxon>
        <taxon>Penaeidae</taxon>
        <taxon>Penaeus</taxon>
    </lineage>
</organism>
<keyword evidence="8" id="KW-0325">Glycoprotein</keyword>
<evidence type="ECO:0000256" key="4">
    <source>
        <dbReference type="ARBA" id="ARBA00022737"/>
    </source>
</evidence>
<evidence type="ECO:0000256" key="1">
    <source>
        <dbReference type="ARBA" id="ARBA00004141"/>
    </source>
</evidence>
<dbReference type="InterPro" id="IPR001304">
    <property type="entry name" value="C-type_lectin-like"/>
</dbReference>
<comment type="caution">
    <text evidence="10">Lacks conserved residue(s) required for the propagation of feature annotation.</text>
</comment>
<dbReference type="GO" id="GO:0004888">
    <property type="term" value="F:transmembrane signaling receptor activity"/>
    <property type="evidence" value="ECO:0007669"/>
    <property type="project" value="InterPro"/>
</dbReference>
<dbReference type="PROSITE" id="PS50068">
    <property type="entry name" value="LDLRA_2"/>
    <property type="match status" value="1"/>
</dbReference>
<dbReference type="InterPro" id="IPR036719">
    <property type="entry name" value="Neuro-gated_channel_TM_sf"/>
</dbReference>
<dbReference type="GO" id="GO:0016020">
    <property type="term" value="C:membrane"/>
    <property type="evidence" value="ECO:0007669"/>
    <property type="project" value="UniProtKB-SubCell"/>
</dbReference>
<dbReference type="Gene3D" id="1.20.58.390">
    <property type="entry name" value="Neurotransmitter-gated ion-channel transmembrane domain"/>
    <property type="match status" value="1"/>
</dbReference>
<dbReference type="CDD" id="cd00037">
    <property type="entry name" value="CLECT"/>
    <property type="match status" value="1"/>
</dbReference>
<evidence type="ECO:0000256" key="10">
    <source>
        <dbReference type="PROSITE-ProRule" id="PRU01172"/>
    </source>
</evidence>
<dbReference type="InterPro" id="IPR018000">
    <property type="entry name" value="Neurotransmitter_ion_chnl_CS"/>
</dbReference>
<protein>
    <submittedName>
        <fullName evidence="14">Uncharacterized protein</fullName>
    </submittedName>
</protein>
<comment type="caution">
    <text evidence="14">The sequence shown here is derived from an EMBL/GenBank/DDBJ whole genome shotgun (WGS) entry which is preliminary data.</text>
</comment>
<dbReference type="InterPro" id="IPR036734">
    <property type="entry name" value="Neur_chan_lig-bd_sf"/>
</dbReference>
<evidence type="ECO:0000256" key="8">
    <source>
        <dbReference type="ARBA" id="ARBA00023180"/>
    </source>
</evidence>
<reference evidence="14 15" key="1">
    <citation type="submission" date="2018-04" db="EMBL/GenBank/DDBJ databases">
        <authorList>
            <person name="Zhang X."/>
            <person name="Yuan J."/>
            <person name="Li F."/>
            <person name="Xiang J."/>
        </authorList>
    </citation>
    <scope>NUCLEOTIDE SEQUENCE [LARGE SCALE GENOMIC DNA]</scope>
    <source>
        <tissue evidence="14">Muscle</tissue>
    </source>
</reference>
<dbReference type="InterPro" id="IPR001759">
    <property type="entry name" value="PTX_dom"/>
</dbReference>
<keyword evidence="6 11" id="KW-0472">Membrane</keyword>
<name>A0A3R7PEI6_PENVA</name>
<dbReference type="InterPro" id="IPR036055">
    <property type="entry name" value="LDL_receptor-like_sf"/>
</dbReference>
<evidence type="ECO:0000256" key="11">
    <source>
        <dbReference type="SAM" id="Phobius"/>
    </source>
</evidence>
<keyword evidence="7 9" id="KW-1015">Disulfide bond</keyword>
<evidence type="ECO:0000256" key="6">
    <source>
        <dbReference type="ARBA" id="ARBA00023136"/>
    </source>
</evidence>
<feature type="domain" description="C-type lectin" evidence="12">
    <location>
        <begin position="171"/>
        <end position="293"/>
    </location>
</feature>
<dbReference type="PANTHER" id="PTHR18945">
    <property type="entry name" value="NEUROTRANSMITTER GATED ION CHANNEL"/>
    <property type="match status" value="1"/>
</dbReference>
<dbReference type="Gene3D" id="3.10.100.10">
    <property type="entry name" value="Mannose-Binding Protein A, subunit A"/>
    <property type="match status" value="1"/>
</dbReference>
<keyword evidence="4" id="KW-0677">Repeat</keyword>
<dbReference type="InterPro" id="IPR002172">
    <property type="entry name" value="LDrepeatLR_classA_rpt"/>
</dbReference>
<evidence type="ECO:0000259" key="12">
    <source>
        <dbReference type="PROSITE" id="PS50041"/>
    </source>
</evidence>
<feature type="disulfide bond" evidence="9">
    <location>
        <begin position="409"/>
        <end position="424"/>
    </location>
</feature>
<evidence type="ECO:0000313" key="14">
    <source>
        <dbReference type="EMBL" id="ROT63201.1"/>
    </source>
</evidence>
<dbReference type="SUPFAM" id="SSF49899">
    <property type="entry name" value="Concanavalin A-like lectins/glucanases"/>
    <property type="match status" value="1"/>
</dbReference>
<proteinExistence type="predicted"/>
<feature type="disulfide bond" evidence="9">
    <location>
        <begin position="397"/>
        <end position="415"/>
    </location>
</feature>
<feature type="domain" description="Pentraxin (PTX)" evidence="13">
    <location>
        <begin position="1"/>
        <end position="166"/>
    </location>
</feature>
<dbReference type="PROSITE" id="PS01209">
    <property type="entry name" value="LDLRA_1"/>
    <property type="match status" value="1"/>
</dbReference>
<dbReference type="Gene3D" id="2.60.120.200">
    <property type="match status" value="1"/>
</dbReference>
<dbReference type="PROSITE" id="PS51828">
    <property type="entry name" value="PTX_2"/>
    <property type="match status" value="1"/>
</dbReference>
<dbReference type="PROSITE" id="PS50041">
    <property type="entry name" value="C_TYPE_LECTIN_2"/>
    <property type="match status" value="1"/>
</dbReference>
<dbReference type="Gene3D" id="4.10.400.10">
    <property type="entry name" value="Low-density Lipoprotein Receptor"/>
    <property type="match status" value="1"/>
</dbReference>
<dbReference type="SUPFAM" id="SSF63712">
    <property type="entry name" value="Nicotinic receptor ligand binding domain-like"/>
    <property type="match status" value="1"/>
</dbReference>